<dbReference type="InterPro" id="IPR011576">
    <property type="entry name" value="Pyridox_Oxase_N"/>
</dbReference>
<dbReference type="AlphaFoldDB" id="A0A543E455"/>
<organism evidence="3 4">
    <name type="scientific">Pseudonocardia kunmingensis</name>
    <dbReference type="NCBI Taxonomy" id="630975"/>
    <lineage>
        <taxon>Bacteria</taxon>
        <taxon>Bacillati</taxon>
        <taxon>Actinomycetota</taxon>
        <taxon>Actinomycetes</taxon>
        <taxon>Pseudonocardiales</taxon>
        <taxon>Pseudonocardiaceae</taxon>
        <taxon>Pseudonocardia</taxon>
    </lineage>
</organism>
<evidence type="ECO:0000313" key="3">
    <source>
        <dbReference type="EMBL" id="TQM16351.1"/>
    </source>
</evidence>
<dbReference type="PANTHER" id="PTHR35176:SF6">
    <property type="entry name" value="HEME OXYGENASE HI_0854-RELATED"/>
    <property type="match status" value="1"/>
</dbReference>
<reference evidence="3 4" key="1">
    <citation type="submission" date="2019-06" db="EMBL/GenBank/DDBJ databases">
        <title>Sequencing the genomes of 1000 actinobacteria strains.</title>
        <authorList>
            <person name="Klenk H.-P."/>
        </authorList>
    </citation>
    <scope>NUCLEOTIDE SEQUENCE [LARGE SCALE GENOMIC DNA]</scope>
    <source>
        <strain evidence="3 4">DSM 45301</strain>
    </source>
</reference>
<dbReference type="EMBL" id="VFPA01000001">
    <property type="protein sequence ID" value="TQM16351.1"/>
    <property type="molecule type" value="Genomic_DNA"/>
</dbReference>
<dbReference type="GO" id="GO:0005829">
    <property type="term" value="C:cytosol"/>
    <property type="evidence" value="ECO:0007669"/>
    <property type="project" value="TreeGrafter"/>
</dbReference>
<dbReference type="PANTHER" id="PTHR35176">
    <property type="entry name" value="HEME OXYGENASE HI_0854-RELATED"/>
    <property type="match status" value="1"/>
</dbReference>
<evidence type="ECO:0000313" key="4">
    <source>
        <dbReference type="Proteomes" id="UP000315677"/>
    </source>
</evidence>
<dbReference type="InterPro" id="IPR012349">
    <property type="entry name" value="Split_barrel_FMN-bd"/>
</dbReference>
<accession>A0A543E455</accession>
<dbReference type="SUPFAM" id="SSF50475">
    <property type="entry name" value="FMN-binding split barrel"/>
    <property type="match status" value="1"/>
</dbReference>
<dbReference type="Pfam" id="PF01243">
    <property type="entry name" value="PNPOx_N"/>
    <property type="match status" value="1"/>
</dbReference>
<dbReference type="InterPro" id="IPR052019">
    <property type="entry name" value="F420H2_bilvrd_red/Heme_oxyg"/>
</dbReference>
<dbReference type="GO" id="GO:0070967">
    <property type="term" value="F:coenzyme F420 binding"/>
    <property type="evidence" value="ECO:0007669"/>
    <property type="project" value="TreeGrafter"/>
</dbReference>
<comment type="caution">
    <text evidence="3">The sequence shown here is derived from an EMBL/GenBank/DDBJ whole genome shotgun (WGS) entry which is preliminary data.</text>
</comment>
<evidence type="ECO:0000259" key="2">
    <source>
        <dbReference type="Pfam" id="PF01243"/>
    </source>
</evidence>
<sequence>MLGGMSTFTAAEIAYLHEQPLARLATVGADGRPQVKPVGFLLDPDTDELVIGGYAGSGMAGSKKFRDVLANADVALVVDDVADVDPWTPRGVEVRGRAEARTAGGEDVGKRLGAPFDFDPAWILVRPRRIVSWGIDGSSYSVSARDTSRVG</sequence>
<evidence type="ECO:0000256" key="1">
    <source>
        <dbReference type="ARBA" id="ARBA00023002"/>
    </source>
</evidence>
<proteinExistence type="predicted"/>
<keyword evidence="1" id="KW-0560">Oxidoreductase</keyword>
<dbReference type="InterPro" id="IPR024031">
    <property type="entry name" value="MSMEG_5819/OxyR"/>
</dbReference>
<dbReference type="Gene3D" id="2.30.110.10">
    <property type="entry name" value="Electron Transport, Fmn-binding Protein, Chain A"/>
    <property type="match status" value="1"/>
</dbReference>
<protein>
    <submittedName>
        <fullName evidence="3">Pyridoxamine 5'-phosphate oxidase family protein</fullName>
    </submittedName>
</protein>
<gene>
    <name evidence="3" type="ORF">FB558_3164</name>
</gene>
<dbReference type="NCBIfam" id="TIGR04023">
    <property type="entry name" value="PPOX_MSMEG_5819"/>
    <property type="match status" value="1"/>
</dbReference>
<name>A0A543E455_9PSEU</name>
<keyword evidence="4" id="KW-1185">Reference proteome</keyword>
<feature type="domain" description="Pyridoxamine 5'-phosphate oxidase N-terminal" evidence="2">
    <location>
        <begin position="14"/>
        <end position="106"/>
    </location>
</feature>
<dbReference type="GO" id="GO:0016627">
    <property type="term" value="F:oxidoreductase activity, acting on the CH-CH group of donors"/>
    <property type="evidence" value="ECO:0007669"/>
    <property type="project" value="TreeGrafter"/>
</dbReference>
<dbReference type="Proteomes" id="UP000315677">
    <property type="component" value="Unassembled WGS sequence"/>
</dbReference>